<evidence type="ECO:0000256" key="1">
    <source>
        <dbReference type="ARBA" id="ARBA00004123"/>
    </source>
</evidence>
<proteinExistence type="predicted"/>
<comment type="caution">
    <text evidence="5">The sequence shown here is derived from an EMBL/GenBank/DDBJ whole genome shotgun (WGS) entry which is preliminary data.</text>
</comment>
<dbReference type="EMBL" id="JAINDJ010000002">
    <property type="protein sequence ID" value="KAG9455940.1"/>
    <property type="molecule type" value="Genomic_DNA"/>
</dbReference>
<keyword evidence="2" id="KW-0853">WD repeat</keyword>
<protein>
    <recommendedName>
        <fullName evidence="7">Nuclear pore complex protein NUP43</fullName>
    </recommendedName>
</protein>
<keyword evidence="3" id="KW-0677">Repeat</keyword>
<dbReference type="InterPro" id="IPR036322">
    <property type="entry name" value="WD40_repeat_dom_sf"/>
</dbReference>
<accession>A0AAV7F440</accession>
<reference evidence="5 6" key="1">
    <citation type="submission" date="2021-07" db="EMBL/GenBank/DDBJ databases">
        <title>The Aristolochia fimbriata genome: insights into angiosperm evolution, floral development and chemical biosynthesis.</title>
        <authorList>
            <person name="Jiao Y."/>
        </authorList>
    </citation>
    <scope>NUCLEOTIDE SEQUENCE [LARGE SCALE GENOMIC DNA]</scope>
    <source>
        <strain evidence="5">IBCAS-2021</strain>
        <tissue evidence="5">Leaf</tissue>
    </source>
</reference>
<comment type="subcellular location">
    <subcellularLocation>
        <location evidence="1">Nucleus</location>
    </subcellularLocation>
</comment>
<evidence type="ECO:0000313" key="6">
    <source>
        <dbReference type="Proteomes" id="UP000825729"/>
    </source>
</evidence>
<evidence type="ECO:0000256" key="4">
    <source>
        <dbReference type="ARBA" id="ARBA00023242"/>
    </source>
</evidence>
<dbReference type="InterPro" id="IPR001680">
    <property type="entry name" value="WD40_rpt"/>
</dbReference>
<dbReference type="InterPro" id="IPR015943">
    <property type="entry name" value="WD40/YVTN_repeat-like_dom_sf"/>
</dbReference>
<dbReference type="Proteomes" id="UP000825729">
    <property type="component" value="Unassembled WGS sequence"/>
</dbReference>
<sequence>MADAEPSLQIHRFPLCGYVDALRFLPPLSAFDRFVVTALHDYDTHTSSLQLHSLTLPHLNEKDRPNLNLRTSFPYSARISALSHSQSPEKPLLAASTVAGSLHFLVLDPIDVSVKSEYSIEDKPLHAGPISGIDLLRGGAQCVTVGQDGTVNLVQMAESKITHGRIGDSKGLSEFTAVKWGSEVEFATGGLGFGVQWWDQRDHHGIVSQFKGPSWFRGPKSGIVHSIDIHPSRKHMCVVGASSGTVFAWDIRRPQQPTILAGVGLDERTPAPSESEVWTVKYDTYMQLPNAGSARILPVMMSSEDGILAVLEQGSEPMELLAEACAINSFDIDPLRPSDVICSLDFETICLLTRP</sequence>
<name>A0AAV7F440_ARIFI</name>
<dbReference type="GO" id="GO:0031080">
    <property type="term" value="C:nuclear pore outer ring"/>
    <property type="evidence" value="ECO:0007669"/>
    <property type="project" value="TreeGrafter"/>
</dbReference>
<dbReference type="SUPFAM" id="SSF50978">
    <property type="entry name" value="WD40 repeat-like"/>
    <property type="match status" value="1"/>
</dbReference>
<evidence type="ECO:0000313" key="5">
    <source>
        <dbReference type="EMBL" id="KAG9455940.1"/>
    </source>
</evidence>
<dbReference type="SMART" id="SM00320">
    <property type="entry name" value="WD40"/>
    <property type="match status" value="2"/>
</dbReference>
<keyword evidence="4" id="KW-0539">Nucleus</keyword>
<evidence type="ECO:0000256" key="3">
    <source>
        <dbReference type="ARBA" id="ARBA00022737"/>
    </source>
</evidence>
<dbReference type="PANTHER" id="PTHR22652">
    <property type="entry name" value="NUCLEOPORIN NUP43"/>
    <property type="match status" value="1"/>
</dbReference>
<gene>
    <name evidence="5" type="ORF">H6P81_000448</name>
</gene>
<dbReference type="Gene3D" id="2.130.10.10">
    <property type="entry name" value="YVTN repeat-like/Quinoprotein amine dehydrogenase"/>
    <property type="match status" value="1"/>
</dbReference>
<keyword evidence="6" id="KW-1185">Reference proteome</keyword>
<evidence type="ECO:0008006" key="7">
    <source>
        <dbReference type="Google" id="ProtNLM"/>
    </source>
</evidence>
<evidence type="ECO:0000256" key="2">
    <source>
        <dbReference type="ARBA" id="ARBA00022574"/>
    </source>
</evidence>
<dbReference type="AlphaFoldDB" id="A0AAV7F440"/>
<dbReference type="PANTHER" id="PTHR22652:SF0">
    <property type="entry name" value="NUCLEOPORIN NUP43"/>
    <property type="match status" value="1"/>
</dbReference>
<organism evidence="5 6">
    <name type="scientific">Aristolochia fimbriata</name>
    <name type="common">White veined hardy Dutchman's pipe vine</name>
    <dbReference type="NCBI Taxonomy" id="158543"/>
    <lineage>
        <taxon>Eukaryota</taxon>
        <taxon>Viridiplantae</taxon>
        <taxon>Streptophyta</taxon>
        <taxon>Embryophyta</taxon>
        <taxon>Tracheophyta</taxon>
        <taxon>Spermatophyta</taxon>
        <taxon>Magnoliopsida</taxon>
        <taxon>Magnoliidae</taxon>
        <taxon>Piperales</taxon>
        <taxon>Aristolochiaceae</taxon>
        <taxon>Aristolochia</taxon>
    </lineage>
</organism>